<dbReference type="Proteomes" id="UP000002718">
    <property type="component" value="Chromosome"/>
</dbReference>
<dbReference type="GO" id="GO:0016887">
    <property type="term" value="F:ATP hydrolysis activity"/>
    <property type="evidence" value="ECO:0007669"/>
    <property type="project" value="InterPro"/>
</dbReference>
<reference evidence="6 8" key="3">
    <citation type="journal article" date="2008" name="Appl. Environ. Microbiol.">
        <title>Complete genome sequence of Nitrosospira multiformis, an ammonia-oxidizing bacterium from the soil environment.</title>
        <authorList>
            <person name="Norton J.M."/>
            <person name="Klotz M.G."/>
            <person name="Stein L.Y."/>
            <person name="Arp D.J."/>
            <person name="Bottomley P.J."/>
            <person name="Chain P.S."/>
            <person name="Hauser L.J."/>
            <person name="Land M.L."/>
            <person name="Larimer F.W."/>
            <person name="Shin M.W."/>
            <person name="Starkenburg S.R."/>
        </authorList>
    </citation>
    <scope>NUCLEOTIDE SEQUENCE [LARGE SCALE GENOMIC DNA]</scope>
    <source>
        <strain evidence="6">ATCC 25196</strain>
        <strain evidence="8">ATCC 25196 / NCIMB 11849 / C 71</strain>
    </source>
</reference>
<evidence type="ECO:0000313" key="6">
    <source>
        <dbReference type="EMBL" id="ABB74557.1"/>
    </source>
</evidence>
<gene>
    <name evidence="6" type="ordered locus">Nmul_A1254</name>
    <name evidence="7" type="ORF">SAMN05216403_1176</name>
</gene>
<keyword evidence="3" id="KW-0067">ATP-binding</keyword>
<dbReference type="Gene3D" id="3.40.50.300">
    <property type="entry name" value="P-loop containing nucleotide triphosphate hydrolases"/>
    <property type="match status" value="1"/>
</dbReference>
<reference evidence="6" key="1">
    <citation type="submission" date="2005-08" db="EMBL/GenBank/DDBJ databases">
        <title>Complete sequence of Chromosome 1 of Nitrosospira multiformis ATCC 25196.</title>
        <authorList>
            <consortium name="US DOE Joint Genome Institute"/>
            <person name="Copeland A."/>
            <person name="Lucas S."/>
            <person name="Lapidus A."/>
            <person name="Barry K."/>
            <person name="Detter J.C."/>
            <person name="Glavina T."/>
            <person name="Hammon N."/>
            <person name="Israni S."/>
            <person name="Pitluck S."/>
            <person name="Chain P."/>
            <person name="Malfatti S."/>
            <person name="Shin M."/>
            <person name="Vergez L."/>
            <person name="Schmutz J."/>
            <person name="Larimer F."/>
            <person name="Land M."/>
            <person name="Hauser L."/>
            <person name="Kyrpides N."/>
            <person name="Lykidis A."/>
            <person name="Richardson P."/>
        </authorList>
    </citation>
    <scope>NUCLEOTIDE SEQUENCE</scope>
    <source>
        <strain evidence="6">ATCC 25196</strain>
    </source>
</reference>
<organism evidence="6 8">
    <name type="scientific">Nitrosospira multiformis (strain ATCC 25196 / NCIMB 11849 / C 71)</name>
    <dbReference type="NCBI Taxonomy" id="323848"/>
    <lineage>
        <taxon>Bacteria</taxon>
        <taxon>Pseudomonadati</taxon>
        <taxon>Pseudomonadota</taxon>
        <taxon>Betaproteobacteria</taxon>
        <taxon>Nitrosomonadales</taxon>
        <taxon>Nitrosomonadaceae</taxon>
        <taxon>Nitrosospira</taxon>
    </lineage>
</organism>
<protein>
    <submittedName>
        <fullName evidence="6">ATPase associated with various cellular activities, AAA_5</fullName>
    </submittedName>
    <submittedName>
        <fullName evidence="7">Nitric oxide reductase NorQ protein</fullName>
    </submittedName>
</protein>
<keyword evidence="2" id="KW-0547">Nucleotide-binding</keyword>
<feature type="domain" description="CbbQ/NirQ/NorQ C-terminal" evidence="5">
    <location>
        <begin position="197"/>
        <end position="280"/>
    </location>
</feature>
<dbReference type="RefSeq" id="WP_011380598.1">
    <property type="nucleotide sequence ID" value="NC_007614.1"/>
</dbReference>
<reference evidence="7 9" key="4">
    <citation type="submission" date="2016-10" db="EMBL/GenBank/DDBJ databases">
        <authorList>
            <person name="de Groot N.N."/>
        </authorList>
    </citation>
    <scope>NUCLEOTIDE SEQUENCE [LARGE SCALE GENOMIC DNA]</scope>
    <source>
        <strain evidence="7 9">Nl13</strain>
    </source>
</reference>
<dbReference type="InterPro" id="IPR027417">
    <property type="entry name" value="P-loop_NTPase"/>
</dbReference>
<evidence type="ECO:0000256" key="3">
    <source>
        <dbReference type="ARBA" id="ARBA00022840"/>
    </source>
</evidence>
<dbReference type="InterPro" id="IPR050764">
    <property type="entry name" value="CbbQ/NirQ/NorQ/GpvN"/>
</dbReference>
<dbReference type="KEGG" id="nmu:Nmul_A1254"/>
<evidence type="ECO:0000313" key="9">
    <source>
        <dbReference type="Proteomes" id="UP000236751"/>
    </source>
</evidence>
<dbReference type="HOGENOM" id="CLU_067562_0_0_4"/>
<dbReference type="PANTHER" id="PTHR42759:SF7">
    <property type="entry name" value="DENITRIFICATION REGULATORY PROTEIN NIRQ"/>
    <property type="match status" value="1"/>
</dbReference>
<proteinExistence type="inferred from homology"/>
<evidence type="ECO:0000313" key="7">
    <source>
        <dbReference type="EMBL" id="SEF94478.1"/>
    </source>
</evidence>
<dbReference type="Pfam" id="PF08406">
    <property type="entry name" value="CbbQ_C"/>
    <property type="match status" value="1"/>
</dbReference>
<keyword evidence="8" id="KW-1185">Reference proteome</keyword>
<evidence type="ECO:0000259" key="5">
    <source>
        <dbReference type="Pfam" id="PF08406"/>
    </source>
</evidence>
<dbReference type="EMBL" id="FNVK01000017">
    <property type="protein sequence ID" value="SEF94478.1"/>
    <property type="molecule type" value="Genomic_DNA"/>
</dbReference>
<dbReference type="eggNOG" id="COG0714">
    <property type="taxonomic scope" value="Bacteria"/>
</dbReference>
<evidence type="ECO:0000313" key="8">
    <source>
        <dbReference type="Proteomes" id="UP000002718"/>
    </source>
</evidence>
<evidence type="ECO:0000256" key="2">
    <source>
        <dbReference type="ARBA" id="ARBA00022741"/>
    </source>
</evidence>
<dbReference type="Pfam" id="PF07728">
    <property type="entry name" value="AAA_5"/>
    <property type="match status" value="1"/>
</dbReference>
<reference evidence="8" key="2">
    <citation type="submission" date="2005-08" db="EMBL/GenBank/DDBJ databases">
        <title>Complete sequence of chromosome 1 of Nitrosospira multiformis ATCC 25196.</title>
        <authorList>
            <person name="Copeland A."/>
            <person name="Lucas S."/>
            <person name="Lapidus A."/>
            <person name="Barry K."/>
            <person name="Detter J.C."/>
            <person name="Glavina T."/>
            <person name="Hammon N."/>
            <person name="Israni S."/>
            <person name="Pitluck S."/>
            <person name="Chain P."/>
            <person name="Malfatti S."/>
            <person name="Shin M."/>
            <person name="Vergez L."/>
            <person name="Schmutz J."/>
            <person name="Larimer F."/>
            <person name="Land M."/>
            <person name="Hauser L."/>
            <person name="Kyrpides N."/>
            <person name="Lykidis A."/>
            <person name="Richardson P."/>
        </authorList>
    </citation>
    <scope>NUCLEOTIDE SEQUENCE [LARGE SCALE GENOMIC DNA]</scope>
    <source>
        <strain evidence="8">ATCC 25196 / NCIMB 11849 / C 71</strain>
    </source>
</reference>
<dbReference type="AlphaFoldDB" id="Q2Y9L4"/>
<dbReference type="GO" id="GO:0005524">
    <property type="term" value="F:ATP binding"/>
    <property type="evidence" value="ECO:0007669"/>
    <property type="project" value="UniProtKB-KW"/>
</dbReference>
<dbReference type="InterPro" id="IPR011704">
    <property type="entry name" value="ATPase_dyneun-rel_AAA"/>
</dbReference>
<dbReference type="InterPro" id="IPR013615">
    <property type="entry name" value="CbbQ_C"/>
</dbReference>
<evidence type="ECO:0000256" key="1">
    <source>
        <dbReference type="ARBA" id="ARBA00009417"/>
    </source>
</evidence>
<name>Q2Y9L4_NITMU</name>
<sequence>MGIMENPLIKPAALENTHQDGPHPQAEEPYYLPFGDEVSIFTQCHRRHLAVMLKGPTGCGKTRFVEHMAWRMKRPLIIVSCHDDLTAADLVGRFLIRDNATIWQDGPLTRAVRVGAICYLDEVVEARQDAVVVIHPLTDYRRVLPIDKTGELIEATPGFQLVISYNPGYQHVTKDLKPSTRQRFVALDFDFPPPEREAEIVIHESGAQPAVAYDLVALGGRIRGLADRGLAEVPSTRLLVATARLIANGIPPRLACHVALVSPLSDDPALVAAMRDLVDATLLD</sequence>
<dbReference type="PANTHER" id="PTHR42759">
    <property type="entry name" value="MOXR FAMILY PROTEIN"/>
    <property type="match status" value="1"/>
</dbReference>
<comment type="similarity">
    <text evidence="1">Belongs to the CbbQ/NirQ/NorQ/GpvN family.</text>
</comment>
<feature type="domain" description="ATPase dynein-related AAA" evidence="4">
    <location>
        <begin position="51"/>
        <end position="184"/>
    </location>
</feature>
<dbReference type="SUPFAM" id="SSF52540">
    <property type="entry name" value="P-loop containing nucleoside triphosphate hydrolases"/>
    <property type="match status" value="1"/>
</dbReference>
<accession>Q2Y9L4</accession>
<evidence type="ECO:0000259" key="4">
    <source>
        <dbReference type="Pfam" id="PF07728"/>
    </source>
</evidence>
<dbReference type="Proteomes" id="UP000236751">
    <property type="component" value="Unassembled WGS sequence"/>
</dbReference>
<dbReference type="STRING" id="323848.Nmul_A1254"/>
<dbReference type="EMBL" id="CP000103">
    <property type="protein sequence ID" value="ABB74557.1"/>
    <property type="molecule type" value="Genomic_DNA"/>
</dbReference>